<dbReference type="InterPro" id="IPR002575">
    <property type="entry name" value="Aminoglycoside_PTrfase"/>
</dbReference>
<dbReference type="GO" id="GO:0016740">
    <property type="term" value="F:transferase activity"/>
    <property type="evidence" value="ECO:0007669"/>
    <property type="project" value="UniProtKB-KW"/>
</dbReference>
<keyword evidence="3" id="KW-1185">Reference proteome</keyword>
<dbReference type="AlphaFoldDB" id="A0A543A6E4"/>
<name>A0A543A6E4_9ACTN</name>
<dbReference type="EMBL" id="VFOV01000001">
    <property type="protein sequence ID" value="TQL68173.1"/>
    <property type="molecule type" value="Genomic_DNA"/>
</dbReference>
<accession>A0A543A6E4</accession>
<dbReference type="SUPFAM" id="SSF56112">
    <property type="entry name" value="Protein kinase-like (PK-like)"/>
    <property type="match status" value="1"/>
</dbReference>
<evidence type="ECO:0000259" key="1">
    <source>
        <dbReference type="Pfam" id="PF01636"/>
    </source>
</evidence>
<organism evidence="2 3">
    <name type="scientific">Nocardioides albertanoniae</name>
    <dbReference type="NCBI Taxonomy" id="1175486"/>
    <lineage>
        <taxon>Bacteria</taxon>
        <taxon>Bacillati</taxon>
        <taxon>Actinomycetota</taxon>
        <taxon>Actinomycetes</taxon>
        <taxon>Propionibacteriales</taxon>
        <taxon>Nocardioidaceae</taxon>
        <taxon>Nocardioides</taxon>
    </lineage>
</organism>
<dbReference type="Pfam" id="PF01636">
    <property type="entry name" value="APH"/>
    <property type="match status" value="1"/>
</dbReference>
<evidence type="ECO:0000313" key="3">
    <source>
        <dbReference type="Proteomes" id="UP000320209"/>
    </source>
</evidence>
<feature type="domain" description="Aminoglycoside phosphotransferase" evidence="1">
    <location>
        <begin position="29"/>
        <end position="238"/>
    </location>
</feature>
<evidence type="ECO:0000313" key="2">
    <source>
        <dbReference type="EMBL" id="TQL68173.1"/>
    </source>
</evidence>
<gene>
    <name evidence="2" type="ORF">FB381_2062</name>
</gene>
<sequence>MRYFGSMWQPDPGWLVLPGGTGPSTLGVWRTVVGQEPVVVKRLGAPGAYEPTELSRRHHFAYWRRAADVATSGLLEDTPGMIGARTDVTEDSDGITLTTDWVEDAANSGLFAALAMGRFAGADLGGVRWLARDQFRDRMARVEYNGGWPTMMRTTAADIAHTLWERRRHFTDILDTLPQVAQHGDPAPQNLLGRTDDGERLIAIDWSSLGHGPVGGDLGLYLLHARESFEPLLEAYVLGLPEGLATREEVSLGAQISAVYTALSRAEWALSRITPGEGPLLAKFRHPAVAPHLRTLQKQAALVEALLEL</sequence>
<comment type="caution">
    <text evidence="2">The sequence shown here is derived from an EMBL/GenBank/DDBJ whole genome shotgun (WGS) entry which is preliminary data.</text>
</comment>
<reference evidence="2 3" key="1">
    <citation type="submission" date="2019-06" db="EMBL/GenBank/DDBJ databases">
        <title>Sequencing the genomes of 1000 actinobacteria strains.</title>
        <authorList>
            <person name="Klenk H.-P."/>
        </authorList>
    </citation>
    <scope>NUCLEOTIDE SEQUENCE [LARGE SCALE GENOMIC DNA]</scope>
    <source>
        <strain evidence="2 3">DSM 25218</strain>
    </source>
</reference>
<dbReference type="InterPro" id="IPR011009">
    <property type="entry name" value="Kinase-like_dom_sf"/>
</dbReference>
<proteinExistence type="predicted"/>
<keyword evidence="2" id="KW-0808">Transferase</keyword>
<dbReference type="Gene3D" id="3.90.1200.10">
    <property type="match status" value="1"/>
</dbReference>
<dbReference type="Proteomes" id="UP000320209">
    <property type="component" value="Unassembled WGS sequence"/>
</dbReference>
<protein>
    <submittedName>
        <fullName evidence="2">Phosphotransferase family enzyme</fullName>
    </submittedName>
</protein>